<feature type="transmembrane region" description="Helical" evidence="1">
    <location>
        <begin position="300"/>
        <end position="317"/>
    </location>
</feature>
<feature type="transmembrane region" description="Helical" evidence="1">
    <location>
        <begin position="269"/>
        <end position="288"/>
    </location>
</feature>
<reference evidence="2" key="1">
    <citation type="journal article" date="2020" name="mSystems">
        <title>Genome- and Community-Level Interaction Insights into Carbon Utilization and Element Cycling Functions of Hydrothermarchaeota in Hydrothermal Sediment.</title>
        <authorList>
            <person name="Zhou Z."/>
            <person name="Liu Y."/>
            <person name="Xu W."/>
            <person name="Pan J."/>
            <person name="Luo Z.H."/>
            <person name="Li M."/>
        </authorList>
    </citation>
    <scope>NUCLEOTIDE SEQUENCE [LARGE SCALE GENOMIC DNA]</scope>
    <source>
        <strain evidence="2">SpSt-774</strain>
    </source>
</reference>
<keyword evidence="1" id="KW-0472">Membrane</keyword>
<feature type="transmembrane region" description="Helical" evidence="1">
    <location>
        <begin position="102"/>
        <end position="123"/>
    </location>
</feature>
<dbReference type="EMBL" id="DTGZ01000095">
    <property type="protein sequence ID" value="HGV97671.1"/>
    <property type="molecule type" value="Genomic_DNA"/>
</dbReference>
<keyword evidence="1" id="KW-1133">Transmembrane helix</keyword>
<evidence type="ECO:0000313" key="2">
    <source>
        <dbReference type="EMBL" id="HGV97671.1"/>
    </source>
</evidence>
<dbReference type="AlphaFoldDB" id="A0A7C4XF52"/>
<accession>A0A7C4XF52</accession>
<keyword evidence="1" id="KW-0812">Transmembrane</keyword>
<gene>
    <name evidence="2" type="ORF">ENV60_05180</name>
</gene>
<feature type="transmembrane region" description="Helical" evidence="1">
    <location>
        <begin position="135"/>
        <end position="153"/>
    </location>
</feature>
<sequence length="460" mass="54207">MTFERIILFIGFILFSIIYFLFYPQTTGIVDESAYLSMAWTFQKGNFYYNRVGISSAPALIMINGNSISRYPPGNSVLLIPFTLFNWKFAFLRGYILMGIGYLLFIILLSHFHISALYAFLFLFHPTLILYSRTLMSDLPACIFSLLGLLFFIKKKYLIAGIILSLGFAIRYPLSLISISFGLILLFQGLKNSYLPFIKFLVGSLFGLIPLFLYHLYCFGNLTGPMSANMIGFSLKNFPFMAGQFLLFLNILYPFLFFLSFFTRLKERWIFIIPSLVFLLFFSFQYFIDTGSNFFESIVMGQRYIVPIIPYLLFPYLEILNRIKIINKLLMVFILILFISGIGINYKHQQFLRRQIYYQTELYRFTKDAELIICNKDVYELINPFIKPVKWISFEDQGKPISLDEYRNSDEIIYLACLAKNEKMKEIFQEVLNQFENEEEFYTETNPYYFTLWKLRRKTL</sequence>
<feature type="transmembrane region" description="Helical" evidence="1">
    <location>
        <begin position="46"/>
        <end position="65"/>
    </location>
</feature>
<feature type="transmembrane region" description="Helical" evidence="1">
    <location>
        <begin position="194"/>
        <end position="217"/>
    </location>
</feature>
<proteinExistence type="predicted"/>
<feature type="transmembrane region" description="Helical" evidence="1">
    <location>
        <begin position="77"/>
        <end position="96"/>
    </location>
</feature>
<feature type="transmembrane region" description="Helical" evidence="1">
    <location>
        <begin position="237"/>
        <end position="262"/>
    </location>
</feature>
<feature type="transmembrane region" description="Helical" evidence="1">
    <location>
        <begin position="329"/>
        <end position="346"/>
    </location>
</feature>
<feature type="transmembrane region" description="Helical" evidence="1">
    <location>
        <begin position="159"/>
        <end position="187"/>
    </location>
</feature>
<protein>
    <recommendedName>
        <fullName evidence="3">Glycosyltransferase RgtA/B/C/D-like domain-containing protein</fullName>
    </recommendedName>
</protein>
<evidence type="ECO:0008006" key="3">
    <source>
        <dbReference type="Google" id="ProtNLM"/>
    </source>
</evidence>
<name>A0A7C4XF52_UNCW3</name>
<organism evidence="2">
    <name type="scientific">candidate division WOR-3 bacterium</name>
    <dbReference type="NCBI Taxonomy" id="2052148"/>
    <lineage>
        <taxon>Bacteria</taxon>
        <taxon>Bacteria division WOR-3</taxon>
    </lineage>
</organism>
<feature type="transmembrane region" description="Helical" evidence="1">
    <location>
        <begin position="7"/>
        <end position="26"/>
    </location>
</feature>
<comment type="caution">
    <text evidence="2">The sequence shown here is derived from an EMBL/GenBank/DDBJ whole genome shotgun (WGS) entry which is preliminary data.</text>
</comment>
<evidence type="ECO:0000256" key="1">
    <source>
        <dbReference type="SAM" id="Phobius"/>
    </source>
</evidence>